<reference evidence="2" key="1">
    <citation type="journal article" date="2014" name="Int. J. Syst. Evol. Microbiol.">
        <title>Complete genome sequence of Corynebacterium casei LMG S-19264T (=DSM 44701T), isolated from a smear-ripened cheese.</title>
        <authorList>
            <consortium name="US DOE Joint Genome Institute (JGI-PGF)"/>
            <person name="Walter F."/>
            <person name="Albersmeier A."/>
            <person name="Kalinowski J."/>
            <person name="Ruckert C."/>
        </authorList>
    </citation>
    <scope>NUCLEOTIDE SEQUENCE</scope>
    <source>
        <strain evidence="2">JCM 5069</strain>
    </source>
</reference>
<gene>
    <name evidence="2" type="ORF">GCM10018793_29100</name>
</gene>
<reference evidence="2" key="2">
    <citation type="submission" date="2020-09" db="EMBL/GenBank/DDBJ databases">
        <authorList>
            <person name="Sun Q."/>
            <person name="Ohkuma M."/>
        </authorList>
    </citation>
    <scope>NUCLEOTIDE SEQUENCE</scope>
    <source>
        <strain evidence="2">JCM 5069</strain>
    </source>
</reference>
<feature type="region of interest" description="Disordered" evidence="1">
    <location>
        <begin position="1"/>
        <end position="25"/>
    </location>
</feature>
<keyword evidence="3" id="KW-1185">Reference proteome</keyword>
<dbReference type="Proteomes" id="UP000603708">
    <property type="component" value="Unassembled WGS sequence"/>
</dbReference>
<name>A0A919G737_9ACTN</name>
<sequence length="112" mass="12125">MLRASRRGDRKRVPQYSSPQLRHGPSAQIAALRRTYGNLPGSVSGAPARHPVDGSAGPRPRPVVVGSSIAPLARDVHRWTRMRAGSDTPDRVGRRGKTVGPPGSRAFNERQD</sequence>
<evidence type="ECO:0000256" key="1">
    <source>
        <dbReference type="SAM" id="MobiDB-lite"/>
    </source>
</evidence>
<protein>
    <submittedName>
        <fullName evidence="2">Uncharacterized protein</fullName>
    </submittedName>
</protein>
<comment type="caution">
    <text evidence="2">The sequence shown here is derived from an EMBL/GenBank/DDBJ whole genome shotgun (WGS) entry which is preliminary data.</text>
</comment>
<feature type="compositionally biased region" description="Basic residues" evidence="1">
    <location>
        <begin position="1"/>
        <end position="10"/>
    </location>
</feature>
<proteinExistence type="predicted"/>
<feature type="region of interest" description="Disordered" evidence="1">
    <location>
        <begin position="38"/>
        <end position="65"/>
    </location>
</feature>
<evidence type="ECO:0000313" key="2">
    <source>
        <dbReference type="EMBL" id="GHH78495.1"/>
    </source>
</evidence>
<dbReference type="EMBL" id="BNCD01000007">
    <property type="protein sequence ID" value="GHH78495.1"/>
    <property type="molecule type" value="Genomic_DNA"/>
</dbReference>
<evidence type="ECO:0000313" key="3">
    <source>
        <dbReference type="Proteomes" id="UP000603708"/>
    </source>
</evidence>
<organism evidence="2 3">
    <name type="scientific">Streptomyces sulfonofaciens</name>
    <dbReference type="NCBI Taxonomy" id="68272"/>
    <lineage>
        <taxon>Bacteria</taxon>
        <taxon>Bacillati</taxon>
        <taxon>Actinomycetota</taxon>
        <taxon>Actinomycetes</taxon>
        <taxon>Kitasatosporales</taxon>
        <taxon>Streptomycetaceae</taxon>
        <taxon>Streptomyces</taxon>
    </lineage>
</organism>
<dbReference type="AlphaFoldDB" id="A0A919G737"/>
<accession>A0A919G737</accession>
<feature type="region of interest" description="Disordered" evidence="1">
    <location>
        <begin position="80"/>
        <end position="112"/>
    </location>
</feature>